<proteinExistence type="predicted"/>
<sequence length="269" mass="29399">MEPRLLFASAAAHYRRYRNGYGEEVIGHIARELSLGARSRVLDLGCGPGTLAIPLSRYAGTVTAVDPSDDMLAEGAREAPAGIRWIRGDSGRLAALPLGRVDHVVMGRSFHWMERARVLADLDAMLPPDGAVVLVGPGRDPVEPPWEPVVQTVRRRFDIEWRLNGKEGFQQSGRHHADVVAESAFGDISTATFRRTVRRDIEQVIGLQLSFSFSTPARLGDRLPGFVEALDEALSRAEPGGSWAETVETEVLIARRPRAGQGGGHLERP</sequence>
<dbReference type="Proteomes" id="UP000645217">
    <property type="component" value="Unassembled WGS sequence"/>
</dbReference>
<protein>
    <submittedName>
        <fullName evidence="4">Methyltransferase</fullName>
    </submittedName>
</protein>
<evidence type="ECO:0000256" key="1">
    <source>
        <dbReference type="ARBA" id="ARBA00022603"/>
    </source>
</evidence>
<dbReference type="InterPro" id="IPR029063">
    <property type="entry name" value="SAM-dependent_MTases_sf"/>
</dbReference>
<dbReference type="RefSeq" id="WP_189164200.1">
    <property type="nucleotide sequence ID" value="NZ_BMNT01000019.1"/>
</dbReference>
<feature type="domain" description="Methyltransferase" evidence="3">
    <location>
        <begin position="41"/>
        <end position="130"/>
    </location>
</feature>
<accession>A0A917R5H2</accession>
<dbReference type="AlphaFoldDB" id="A0A917R5H2"/>
<dbReference type="PANTHER" id="PTHR44942:SF4">
    <property type="entry name" value="METHYLTRANSFERASE TYPE 11 DOMAIN-CONTAINING PROTEIN"/>
    <property type="match status" value="1"/>
</dbReference>
<dbReference type="PANTHER" id="PTHR44942">
    <property type="entry name" value="METHYLTRANSF_11 DOMAIN-CONTAINING PROTEIN"/>
    <property type="match status" value="1"/>
</dbReference>
<dbReference type="Pfam" id="PF13649">
    <property type="entry name" value="Methyltransf_25"/>
    <property type="match status" value="1"/>
</dbReference>
<gene>
    <name evidence="4" type="ORF">GCM10007964_36160</name>
</gene>
<dbReference type="InterPro" id="IPR041698">
    <property type="entry name" value="Methyltransf_25"/>
</dbReference>
<evidence type="ECO:0000313" key="4">
    <source>
        <dbReference type="EMBL" id="GGK90279.1"/>
    </source>
</evidence>
<dbReference type="GO" id="GO:0008168">
    <property type="term" value="F:methyltransferase activity"/>
    <property type="evidence" value="ECO:0007669"/>
    <property type="project" value="UniProtKB-KW"/>
</dbReference>
<name>A0A917R5H2_9ACTN</name>
<dbReference type="EMBL" id="BMNT01000019">
    <property type="protein sequence ID" value="GGK90279.1"/>
    <property type="molecule type" value="Genomic_DNA"/>
</dbReference>
<keyword evidence="1 4" id="KW-0489">Methyltransferase</keyword>
<dbReference type="InterPro" id="IPR051052">
    <property type="entry name" value="Diverse_substrate_MTase"/>
</dbReference>
<evidence type="ECO:0000259" key="3">
    <source>
        <dbReference type="Pfam" id="PF13649"/>
    </source>
</evidence>
<organism evidence="4 5">
    <name type="scientific">Sphaerisporangium melleum</name>
    <dbReference type="NCBI Taxonomy" id="321316"/>
    <lineage>
        <taxon>Bacteria</taxon>
        <taxon>Bacillati</taxon>
        <taxon>Actinomycetota</taxon>
        <taxon>Actinomycetes</taxon>
        <taxon>Streptosporangiales</taxon>
        <taxon>Streptosporangiaceae</taxon>
        <taxon>Sphaerisporangium</taxon>
    </lineage>
</organism>
<evidence type="ECO:0000313" key="5">
    <source>
        <dbReference type="Proteomes" id="UP000645217"/>
    </source>
</evidence>
<comment type="caution">
    <text evidence="4">The sequence shown here is derived from an EMBL/GenBank/DDBJ whole genome shotgun (WGS) entry which is preliminary data.</text>
</comment>
<keyword evidence="2" id="KW-0808">Transferase</keyword>
<dbReference type="Gene3D" id="3.40.50.150">
    <property type="entry name" value="Vaccinia Virus protein VP39"/>
    <property type="match status" value="1"/>
</dbReference>
<reference evidence="4" key="1">
    <citation type="journal article" date="2014" name="Int. J. Syst. Evol. Microbiol.">
        <title>Complete genome sequence of Corynebacterium casei LMG S-19264T (=DSM 44701T), isolated from a smear-ripened cheese.</title>
        <authorList>
            <consortium name="US DOE Joint Genome Institute (JGI-PGF)"/>
            <person name="Walter F."/>
            <person name="Albersmeier A."/>
            <person name="Kalinowski J."/>
            <person name="Ruckert C."/>
        </authorList>
    </citation>
    <scope>NUCLEOTIDE SEQUENCE</scope>
    <source>
        <strain evidence="4">JCM 13064</strain>
    </source>
</reference>
<dbReference type="CDD" id="cd02440">
    <property type="entry name" value="AdoMet_MTases"/>
    <property type="match status" value="1"/>
</dbReference>
<keyword evidence="5" id="KW-1185">Reference proteome</keyword>
<dbReference type="GO" id="GO:0032259">
    <property type="term" value="P:methylation"/>
    <property type="evidence" value="ECO:0007669"/>
    <property type="project" value="UniProtKB-KW"/>
</dbReference>
<evidence type="ECO:0000256" key="2">
    <source>
        <dbReference type="ARBA" id="ARBA00022679"/>
    </source>
</evidence>
<dbReference type="SUPFAM" id="SSF53335">
    <property type="entry name" value="S-adenosyl-L-methionine-dependent methyltransferases"/>
    <property type="match status" value="1"/>
</dbReference>
<reference evidence="4" key="2">
    <citation type="submission" date="2020-09" db="EMBL/GenBank/DDBJ databases">
        <authorList>
            <person name="Sun Q."/>
            <person name="Ohkuma M."/>
        </authorList>
    </citation>
    <scope>NUCLEOTIDE SEQUENCE</scope>
    <source>
        <strain evidence="4">JCM 13064</strain>
    </source>
</reference>